<evidence type="ECO:0000256" key="2">
    <source>
        <dbReference type="ARBA" id="ARBA00022908"/>
    </source>
</evidence>
<dbReference type="InterPro" id="IPR050808">
    <property type="entry name" value="Phage_Integrase"/>
</dbReference>
<dbReference type="Gene3D" id="1.10.443.10">
    <property type="entry name" value="Intergrase catalytic core"/>
    <property type="match status" value="1"/>
</dbReference>
<dbReference type="InterPro" id="IPR013762">
    <property type="entry name" value="Integrase-like_cat_sf"/>
</dbReference>
<evidence type="ECO:0000256" key="1">
    <source>
        <dbReference type="ARBA" id="ARBA00008857"/>
    </source>
</evidence>
<evidence type="ECO:0000256" key="4">
    <source>
        <dbReference type="ARBA" id="ARBA00023172"/>
    </source>
</evidence>
<dbReference type="PROSITE" id="PS51898">
    <property type="entry name" value="TYR_RECOMBINASE"/>
    <property type="match status" value="1"/>
</dbReference>
<dbReference type="GO" id="GO:0015074">
    <property type="term" value="P:DNA integration"/>
    <property type="evidence" value="ECO:0007669"/>
    <property type="project" value="UniProtKB-KW"/>
</dbReference>
<dbReference type="Gene3D" id="1.10.150.130">
    <property type="match status" value="1"/>
</dbReference>
<accession>A0A4V3A5W0</accession>
<keyword evidence="3" id="KW-0238">DNA-binding</keyword>
<sequence length="409" mass="44423">MARPRLKIGTRGNIKRTQLATNTWKAHCYYRGLDGERKQAERSTPVGAKDKHGAAAEAALEEYLRELLGGGSGGDGEESSRGTLVSVLLERHLQALMAAEKAPRTIDTYKLRVKHWNSVASGITVGDCTPGRLNRHIEQVRKAHGDTDAKQLRSLLGFALDYAVNDGVLDANPARATKTPPTKKKPKDNGAQPIDQTVLPVVLKALLESEVCRKKDVTDPILMHLATGLRVSEVLGFLWAEFDPDAATITSTGRIVRQGGVGLLRTPTESSSKGTPDVIHLPPFAVAALLTRSQDERPNKLGLIFPSSVGTMRDPNGFARQWREVRGELEHLADTTGHSFRKTLSDLAADKSGDPRVAADVLGHRDVATTLRHYLSRGRQHPEVAQWIEKAVTGESATTSEVGVDVSTE</sequence>
<feature type="region of interest" description="Disordered" evidence="5">
    <location>
        <begin position="172"/>
        <end position="193"/>
    </location>
</feature>
<dbReference type="PANTHER" id="PTHR30629:SF2">
    <property type="entry name" value="PROPHAGE INTEGRASE INTS-RELATED"/>
    <property type="match status" value="1"/>
</dbReference>
<dbReference type="Pfam" id="PF00589">
    <property type="entry name" value="Phage_integrase"/>
    <property type="match status" value="1"/>
</dbReference>
<protein>
    <submittedName>
        <fullName evidence="7">Site-specific integrase</fullName>
    </submittedName>
</protein>
<proteinExistence type="inferred from homology"/>
<organism evidence="7 8">
    <name type="scientific">Mycobacteroides franklinii</name>
    <dbReference type="NCBI Taxonomy" id="948102"/>
    <lineage>
        <taxon>Bacteria</taxon>
        <taxon>Bacillati</taxon>
        <taxon>Actinomycetota</taxon>
        <taxon>Actinomycetes</taxon>
        <taxon>Mycobacteriales</taxon>
        <taxon>Mycobacteriaceae</taxon>
        <taxon>Mycobacteroides</taxon>
    </lineage>
</organism>
<dbReference type="GO" id="GO:0006310">
    <property type="term" value="P:DNA recombination"/>
    <property type="evidence" value="ECO:0007669"/>
    <property type="project" value="UniProtKB-KW"/>
</dbReference>
<keyword evidence="4" id="KW-0233">DNA recombination</keyword>
<evidence type="ECO:0000313" key="8">
    <source>
        <dbReference type="Proteomes" id="UP000295627"/>
    </source>
</evidence>
<keyword evidence="2" id="KW-0229">DNA integration</keyword>
<dbReference type="InterPro" id="IPR002104">
    <property type="entry name" value="Integrase_catalytic"/>
</dbReference>
<gene>
    <name evidence="7" type="ORF">EJ571_17925</name>
</gene>
<evidence type="ECO:0000259" key="6">
    <source>
        <dbReference type="PROSITE" id="PS51898"/>
    </source>
</evidence>
<comment type="caution">
    <text evidence="7">The sequence shown here is derived from an EMBL/GenBank/DDBJ whole genome shotgun (WGS) entry which is preliminary data.</text>
</comment>
<comment type="similarity">
    <text evidence="1">Belongs to the 'phage' integrase family.</text>
</comment>
<evidence type="ECO:0000256" key="5">
    <source>
        <dbReference type="SAM" id="MobiDB-lite"/>
    </source>
</evidence>
<dbReference type="EMBL" id="RXLR01000018">
    <property type="protein sequence ID" value="TDH19905.1"/>
    <property type="molecule type" value="Genomic_DNA"/>
</dbReference>
<dbReference type="RefSeq" id="WP_078314901.1">
    <property type="nucleotide sequence ID" value="NZ_MAFQ01000019.1"/>
</dbReference>
<feature type="domain" description="Tyr recombinase" evidence="6">
    <location>
        <begin position="189"/>
        <end position="393"/>
    </location>
</feature>
<dbReference type="InterPro" id="IPR010998">
    <property type="entry name" value="Integrase_recombinase_N"/>
</dbReference>
<evidence type="ECO:0000256" key="3">
    <source>
        <dbReference type="ARBA" id="ARBA00023125"/>
    </source>
</evidence>
<dbReference type="AlphaFoldDB" id="A0A4V3A5W0"/>
<evidence type="ECO:0000313" key="7">
    <source>
        <dbReference type="EMBL" id="TDH19905.1"/>
    </source>
</evidence>
<dbReference type="SUPFAM" id="SSF56349">
    <property type="entry name" value="DNA breaking-rejoining enzymes"/>
    <property type="match status" value="1"/>
</dbReference>
<dbReference type="PANTHER" id="PTHR30629">
    <property type="entry name" value="PROPHAGE INTEGRASE"/>
    <property type="match status" value="1"/>
</dbReference>
<dbReference type="Proteomes" id="UP000295627">
    <property type="component" value="Unassembled WGS sequence"/>
</dbReference>
<dbReference type="InterPro" id="IPR011010">
    <property type="entry name" value="DNA_brk_join_enz"/>
</dbReference>
<dbReference type="GO" id="GO:0003677">
    <property type="term" value="F:DNA binding"/>
    <property type="evidence" value="ECO:0007669"/>
    <property type="project" value="UniProtKB-KW"/>
</dbReference>
<reference evidence="7 8" key="1">
    <citation type="journal article" date="2019" name="Sci. Rep.">
        <title>Extended insight into the Mycobacterium chelonae-abscessus complex through whole genome sequencing of Mycobacterium salmoniphilum outbreak and Mycobacterium salmoniphilum-like strains.</title>
        <authorList>
            <person name="Behra P.R.K."/>
            <person name="Das S."/>
            <person name="Pettersson B.M.F."/>
            <person name="Shirreff L."/>
            <person name="DuCote T."/>
            <person name="Jacobsson K.G."/>
            <person name="Ennis D.G."/>
            <person name="Kirsebom L.A."/>
        </authorList>
    </citation>
    <scope>NUCLEOTIDE SEQUENCE [LARGE SCALE GENOMIC DNA]</scope>
    <source>
        <strain evidence="7 8">DSM 45524</strain>
    </source>
</reference>
<name>A0A4V3A5W0_9MYCO</name>